<protein>
    <submittedName>
        <fullName evidence="2">Uncharacterized protein</fullName>
    </submittedName>
</protein>
<evidence type="ECO:0000313" key="2">
    <source>
        <dbReference type="EMBL" id="MFC0565337.1"/>
    </source>
</evidence>
<organism evidence="2 3">
    <name type="scientific">Plantactinospora siamensis</name>
    <dbReference type="NCBI Taxonomy" id="555372"/>
    <lineage>
        <taxon>Bacteria</taxon>
        <taxon>Bacillati</taxon>
        <taxon>Actinomycetota</taxon>
        <taxon>Actinomycetes</taxon>
        <taxon>Micromonosporales</taxon>
        <taxon>Micromonosporaceae</taxon>
        <taxon>Plantactinospora</taxon>
    </lineage>
</organism>
<gene>
    <name evidence="2" type="ORF">ACFFHU_14480</name>
</gene>
<dbReference type="EMBL" id="JBHLUE010000011">
    <property type="protein sequence ID" value="MFC0565337.1"/>
    <property type="molecule type" value="Genomic_DNA"/>
</dbReference>
<name>A0ABV6NX25_9ACTN</name>
<dbReference type="Proteomes" id="UP001589894">
    <property type="component" value="Unassembled WGS sequence"/>
</dbReference>
<sequence length="57" mass="6562">MTNRERQRYRREMHQRIRELVAERRLARSNGPGPSDGGDCPVGEQRCIHDEESLVGG</sequence>
<evidence type="ECO:0000256" key="1">
    <source>
        <dbReference type="SAM" id="MobiDB-lite"/>
    </source>
</evidence>
<keyword evidence="3" id="KW-1185">Reference proteome</keyword>
<reference evidence="2 3" key="1">
    <citation type="submission" date="2024-09" db="EMBL/GenBank/DDBJ databases">
        <authorList>
            <person name="Sun Q."/>
            <person name="Mori K."/>
        </authorList>
    </citation>
    <scope>NUCLEOTIDE SEQUENCE [LARGE SCALE GENOMIC DNA]</scope>
    <source>
        <strain evidence="2 3">TBRC 2205</strain>
    </source>
</reference>
<proteinExistence type="predicted"/>
<accession>A0ABV6NX25</accession>
<dbReference type="RefSeq" id="WP_377339065.1">
    <property type="nucleotide sequence ID" value="NZ_JBHLUE010000011.1"/>
</dbReference>
<feature type="compositionally biased region" description="Basic and acidic residues" evidence="1">
    <location>
        <begin position="46"/>
        <end position="57"/>
    </location>
</feature>
<comment type="caution">
    <text evidence="2">The sequence shown here is derived from an EMBL/GenBank/DDBJ whole genome shotgun (WGS) entry which is preliminary data.</text>
</comment>
<feature type="region of interest" description="Disordered" evidence="1">
    <location>
        <begin position="23"/>
        <end position="57"/>
    </location>
</feature>
<evidence type="ECO:0000313" key="3">
    <source>
        <dbReference type="Proteomes" id="UP001589894"/>
    </source>
</evidence>